<protein>
    <submittedName>
        <fullName evidence="5">Glycosyltransferase family 61 protein</fullName>
    </submittedName>
</protein>
<gene>
    <name evidence="5" type="ORF">IDH45_02650</name>
</gene>
<reference evidence="5" key="1">
    <citation type="submission" date="2020-09" db="EMBL/GenBank/DDBJ databases">
        <title>A novel bacterium of genus Paenibacillus, isolated from South China Sea.</title>
        <authorList>
            <person name="Huang H."/>
            <person name="Mo K."/>
            <person name="Hu Y."/>
        </authorList>
    </citation>
    <scope>NUCLEOTIDE SEQUENCE</scope>
    <source>
        <strain evidence="5">IB182363</strain>
    </source>
</reference>
<dbReference type="Proteomes" id="UP000639396">
    <property type="component" value="Unassembled WGS sequence"/>
</dbReference>
<dbReference type="InterPro" id="IPR049625">
    <property type="entry name" value="Glyco_transf_61_cat"/>
</dbReference>
<evidence type="ECO:0000259" key="4">
    <source>
        <dbReference type="Pfam" id="PF04577"/>
    </source>
</evidence>
<dbReference type="InterPro" id="IPR007657">
    <property type="entry name" value="Glycosyltransferase_61"/>
</dbReference>
<keyword evidence="3" id="KW-0325">Glycoprotein</keyword>
<dbReference type="PANTHER" id="PTHR20961">
    <property type="entry name" value="GLYCOSYLTRANSFERASE"/>
    <property type="match status" value="1"/>
</dbReference>
<evidence type="ECO:0000256" key="2">
    <source>
        <dbReference type="ARBA" id="ARBA00022679"/>
    </source>
</evidence>
<dbReference type="AlphaFoldDB" id="A0A927GXU1"/>
<dbReference type="RefSeq" id="WP_190924399.1">
    <property type="nucleotide sequence ID" value="NZ_JACXJA010000003.1"/>
</dbReference>
<dbReference type="EMBL" id="JACXJA010000003">
    <property type="protein sequence ID" value="MBD2860885.1"/>
    <property type="molecule type" value="Genomic_DNA"/>
</dbReference>
<evidence type="ECO:0000313" key="6">
    <source>
        <dbReference type="Proteomes" id="UP000639396"/>
    </source>
</evidence>
<evidence type="ECO:0000256" key="3">
    <source>
        <dbReference type="ARBA" id="ARBA00023180"/>
    </source>
</evidence>
<dbReference type="GO" id="GO:0016757">
    <property type="term" value="F:glycosyltransferase activity"/>
    <property type="evidence" value="ECO:0007669"/>
    <property type="project" value="UniProtKB-KW"/>
</dbReference>
<sequence>MQPDSILNAPAGHYGSLREWIAASGSNAGEVLLPVEFGERTIPLRQPAGLEHPVHWRLRFTEAPESRMRSGFVAVLPGARLCGTMCHIVTPDDKLLAEFSLEWKKRPEHRSIYERPTLPPLRELPGTAALLAIKDSGVYYHWMLDVLPRLLLLRRCGIVPDYYILNGHRQAPFQLATLEMLGVPRSRIVYSSDSLHIRPEKLVVPGFTSGIRARWACNYLRTGMMVDQGIEPVQGYERIYISREHARKRKLVNENEALGVLEKRGFRKVTLEALPLREQIRIFASARIVAGPHGAGFTNLLFSRPGTKVIELFSPNLVHTCYPILSSLIGHRHYYLVGEGERPPEFVNPHARGDDITVNTGELTRLLKLAEAD</sequence>
<feature type="domain" description="Glycosyltransferase 61 catalytic" evidence="4">
    <location>
        <begin position="139"/>
        <end position="310"/>
    </location>
</feature>
<evidence type="ECO:0000256" key="1">
    <source>
        <dbReference type="ARBA" id="ARBA00022676"/>
    </source>
</evidence>
<evidence type="ECO:0000313" key="5">
    <source>
        <dbReference type="EMBL" id="MBD2860885.1"/>
    </source>
</evidence>
<keyword evidence="2" id="KW-0808">Transferase</keyword>
<keyword evidence="1" id="KW-0328">Glycosyltransferase</keyword>
<comment type="caution">
    <text evidence="5">The sequence shown here is derived from an EMBL/GenBank/DDBJ whole genome shotgun (WGS) entry which is preliminary data.</text>
</comment>
<organism evidence="5 6">
    <name type="scientific">Paenibacillus oceani</name>
    <dbReference type="NCBI Taxonomy" id="2772510"/>
    <lineage>
        <taxon>Bacteria</taxon>
        <taxon>Bacillati</taxon>
        <taxon>Bacillota</taxon>
        <taxon>Bacilli</taxon>
        <taxon>Bacillales</taxon>
        <taxon>Paenibacillaceae</taxon>
        <taxon>Paenibacillus</taxon>
    </lineage>
</organism>
<name>A0A927GXU1_9BACL</name>
<dbReference type="Pfam" id="PF04577">
    <property type="entry name" value="Glyco_transf_61"/>
    <property type="match status" value="1"/>
</dbReference>
<accession>A0A927GXU1</accession>
<keyword evidence="6" id="KW-1185">Reference proteome</keyword>
<proteinExistence type="predicted"/>